<reference evidence="8" key="1">
    <citation type="submission" date="2016-05" db="EMBL/GenBank/DDBJ databases">
        <title>Lichen genome sequencing reveals its rich biosynthetic potential.</title>
        <authorList>
            <person name="Bertrand R.L."/>
            <person name="Abdel-Hameed M."/>
            <person name="Sorensen J.L."/>
        </authorList>
    </citation>
    <scope>NUCLEOTIDE SEQUENCE</scope>
</reference>
<evidence type="ECO:0000256" key="1">
    <source>
        <dbReference type="ARBA" id="ARBA00004141"/>
    </source>
</evidence>
<dbReference type="InterPro" id="IPR049326">
    <property type="entry name" value="Rhodopsin_dom_fungi"/>
</dbReference>
<name>A0A1Z1C4E2_CLAUC</name>
<feature type="transmembrane region" description="Helical" evidence="6">
    <location>
        <begin position="29"/>
        <end position="51"/>
    </location>
</feature>
<feature type="transmembrane region" description="Helical" evidence="6">
    <location>
        <begin position="225"/>
        <end position="245"/>
    </location>
</feature>
<feature type="transmembrane region" description="Helical" evidence="6">
    <location>
        <begin position="189"/>
        <end position="213"/>
    </location>
</feature>
<evidence type="ECO:0000256" key="6">
    <source>
        <dbReference type="SAM" id="Phobius"/>
    </source>
</evidence>
<dbReference type="EMBL" id="KX264264">
    <property type="protein sequence ID" value="ANM86486.1"/>
    <property type="molecule type" value="Genomic_DNA"/>
</dbReference>
<comment type="subcellular location">
    <subcellularLocation>
        <location evidence="1">Membrane</location>
        <topology evidence="1">Multi-pass membrane protein</topology>
    </subcellularLocation>
</comment>
<feature type="transmembrane region" description="Helical" evidence="6">
    <location>
        <begin position="71"/>
        <end position="90"/>
    </location>
</feature>
<dbReference type="GO" id="GO:0005840">
    <property type="term" value="C:ribosome"/>
    <property type="evidence" value="ECO:0007669"/>
    <property type="project" value="UniProtKB-KW"/>
</dbReference>
<feature type="domain" description="Rhodopsin" evidence="7">
    <location>
        <begin position="48"/>
        <end position="284"/>
    </location>
</feature>
<protein>
    <submittedName>
        <fullName evidence="8">Putative ribosomal protein</fullName>
    </submittedName>
</protein>
<evidence type="ECO:0000256" key="2">
    <source>
        <dbReference type="ARBA" id="ARBA00022692"/>
    </source>
</evidence>
<evidence type="ECO:0000259" key="7">
    <source>
        <dbReference type="Pfam" id="PF20684"/>
    </source>
</evidence>
<evidence type="ECO:0000256" key="3">
    <source>
        <dbReference type="ARBA" id="ARBA00022989"/>
    </source>
</evidence>
<proteinExistence type="inferred from homology"/>
<dbReference type="PANTHER" id="PTHR33048">
    <property type="entry name" value="PTH11-LIKE INTEGRAL MEMBRANE PROTEIN (AFU_ORTHOLOGUE AFUA_5G11245)"/>
    <property type="match status" value="1"/>
</dbReference>
<evidence type="ECO:0000256" key="4">
    <source>
        <dbReference type="ARBA" id="ARBA00023136"/>
    </source>
</evidence>
<dbReference type="InterPro" id="IPR052337">
    <property type="entry name" value="SAT4-like"/>
</dbReference>
<accession>A0A1Z1C4E2</accession>
<dbReference type="GO" id="GO:0016020">
    <property type="term" value="C:membrane"/>
    <property type="evidence" value="ECO:0007669"/>
    <property type="project" value="UniProtKB-SubCell"/>
</dbReference>
<keyword evidence="4 6" id="KW-0472">Membrane</keyword>
<sequence>MPDPLQLPALDTPPGVVSFFPTTHSDDQAWYYVCATLCAVVPGSLVLLRLYTKLRIVRKVDVTDGLAVSSFLFLIALLICGRLCLAEGAGVHQWNLPMHNYIGWLNIVEIVYAPTIFLVKTAILLQYLRLFAPRKTVNPFMWYSARIIIVVTAIYYTISTFISIFACSPREAIWDPLITDARCLDNDTVVFITCLFNIISDITILMLPARAVWKLQIPIRRKVGIVLLFSIGLFACIANAMIMFYVSRVGGANADISYNTAWQGLWAFAEISFGIIVTCTLLLPKFLEAKGAKLRGVFSSLTRPFGSFGSGGSFGILMRSSKDKAGSREATFDRAVMVGRAESETSSTNRDQDIEMYPSYEGVHNPVEYPSKVADPTNRF</sequence>
<dbReference type="PANTHER" id="PTHR33048:SF146">
    <property type="entry name" value="INTEGRAL MEMBRANE PROTEIN"/>
    <property type="match status" value="1"/>
</dbReference>
<feature type="transmembrane region" description="Helical" evidence="6">
    <location>
        <begin position="140"/>
        <end position="166"/>
    </location>
</feature>
<dbReference type="AlphaFoldDB" id="A0A1Z1C4E2"/>
<comment type="similarity">
    <text evidence="5">Belongs to the SAT4 family.</text>
</comment>
<dbReference type="Pfam" id="PF20684">
    <property type="entry name" value="Fung_rhodopsin"/>
    <property type="match status" value="1"/>
</dbReference>
<keyword evidence="8" id="KW-0687">Ribonucleoprotein</keyword>
<evidence type="ECO:0000256" key="5">
    <source>
        <dbReference type="ARBA" id="ARBA00038359"/>
    </source>
</evidence>
<organism evidence="8">
    <name type="scientific">Cladonia uncialis subsp. uncialis</name>
    <dbReference type="NCBI Taxonomy" id="180999"/>
    <lineage>
        <taxon>Eukaryota</taxon>
        <taxon>Fungi</taxon>
        <taxon>Dikarya</taxon>
        <taxon>Ascomycota</taxon>
        <taxon>Pezizomycotina</taxon>
        <taxon>Lecanoromycetes</taxon>
        <taxon>OSLEUM clade</taxon>
        <taxon>Lecanoromycetidae</taxon>
        <taxon>Lecanorales</taxon>
        <taxon>Lecanorineae</taxon>
        <taxon>Cladoniaceae</taxon>
        <taxon>Cladonia</taxon>
    </lineage>
</organism>
<keyword evidence="8" id="KW-0689">Ribosomal protein</keyword>
<keyword evidence="3 6" id="KW-1133">Transmembrane helix</keyword>
<feature type="transmembrane region" description="Helical" evidence="6">
    <location>
        <begin position="265"/>
        <end position="283"/>
    </location>
</feature>
<evidence type="ECO:0000313" key="8">
    <source>
        <dbReference type="EMBL" id="ANM86486.1"/>
    </source>
</evidence>
<feature type="transmembrane region" description="Helical" evidence="6">
    <location>
        <begin position="110"/>
        <end position="128"/>
    </location>
</feature>
<keyword evidence="2 6" id="KW-0812">Transmembrane</keyword>